<keyword evidence="2 6" id="KW-0378">Hydrolase</keyword>
<dbReference type="InterPro" id="IPR033140">
    <property type="entry name" value="Lipase_GDXG_put_SER_AS"/>
</dbReference>
<dbReference type="PANTHER" id="PTHR48081:SF30">
    <property type="entry name" value="ACETYL-HYDROLASE LIPR-RELATED"/>
    <property type="match status" value="1"/>
</dbReference>
<gene>
    <name evidence="6" type="ORF">IB211_02089</name>
</gene>
<proteinExistence type="inferred from homology"/>
<organism evidence="6 7">
    <name type="scientific">Intestinimonas butyriciproducens</name>
    <dbReference type="NCBI Taxonomy" id="1297617"/>
    <lineage>
        <taxon>Bacteria</taxon>
        <taxon>Bacillati</taxon>
        <taxon>Bacillota</taxon>
        <taxon>Clostridia</taxon>
        <taxon>Eubacteriales</taxon>
        <taxon>Intestinimonas</taxon>
    </lineage>
</organism>
<dbReference type="GO" id="GO:0004806">
    <property type="term" value="F:triacylglycerol lipase activity"/>
    <property type="evidence" value="ECO:0007669"/>
    <property type="project" value="TreeGrafter"/>
</dbReference>
<name>A0A0S2W657_9FIRM</name>
<dbReference type="eggNOG" id="COG0657">
    <property type="taxonomic scope" value="Bacteria"/>
</dbReference>
<protein>
    <submittedName>
        <fullName evidence="6">6-hexanolactone hydrolase</fullName>
    </submittedName>
</protein>
<dbReference type="InterPro" id="IPR013094">
    <property type="entry name" value="AB_hydrolase_3"/>
</dbReference>
<dbReference type="RefSeq" id="WP_058117979.1">
    <property type="nucleotide sequence ID" value="NZ_CP011307.1"/>
</dbReference>
<dbReference type="InterPro" id="IPR050300">
    <property type="entry name" value="GDXG_lipolytic_enzyme"/>
</dbReference>
<dbReference type="InterPro" id="IPR029058">
    <property type="entry name" value="AB_hydrolase_fold"/>
</dbReference>
<evidence type="ECO:0000256" key="3">
    <source>
        <dbReference type="PROSITE-ProRule" id="PRU10038"/>
    </source>
</evidence>
<feature type="active site" evidence="3">
    <location>
        <position position="172"/>
    </location>
</feature>
<evidence type="ECO:0000256" key="1">
    <source>
        <dbReference type="ARBA" id="ARBA00010515"/>
    </source>
</evidence>
<reference evidence="6 7" key="1">
    <citation type="journal article" date="2015" name="Nat. Commun.">
        <title>Production of butyrate from lysine and the Amadori product fructoselysine by a human gut commensal.</title>
        <authorList>
            <person name="Bui T.P."/>
            <person name="Ritari J."/>
            <person name="Boeren S."/>
            <person name="de Waard P."/>
            <person name="Plugge C.M."/>
            <person name="de Vos W.M."/>
        </authorList>
    </citation>
    <scope>NUCLEOTIDE SEQUENCE [LARGE SCALE GENOMIC DNA]</scope>
    <source>
        <strain evidence="6 7">AF211</strain>
    </source>
</reference>
<dbReference type="AlphaFoldDB" id="A0A0S2W657"/>
<dbReference type="Proteomes" id="UP000064844">
    <property type="component" value="Chromosome"/>
</dbReference>
<feature type="region of interest" description="Disordered" evidence="4">
    <location>
        <begin position="1"/>
        <end position="25"/>
    </location>
</feature>
<dbReference type="STRING" id="1297617.IB211_02089"/>
<feature type="domain" description="Alpha/beta hydrolase fold-3" evidence="5">
    <location>
        <begin position="98"/>
        <end position="299"/>
    </location>
</feature>
<evidence type="ECO:0000256" key="4">
    <source>
        <dbReference type="SAM" id="MobiDB-lite"/>
    </source>
</evidence>
<sequence>MNKEHTKLKKLSIRTPEERQAAEQKRTTAVMGALKAVHSATSPDSMEPEDLERQRKGQELLGRLIAPMAGLNWEPFDLEGMPAAWARPDRGHDKHRVVLYCHGGGYTSGNLGYSRILASKLANVTGYEVLSFEYRLAPEHHFPAPLEDVTKAWDYLMHLGYGARDIVVAGDSAGGNLALVLTMLLRDAGRLLPRRLVLMSPWTDMTASGKSYRERRDADPMITMNYIQAVRAAYAPGCELSSPMLSPLFGDFDRFPPVLIQVGTNEILMSDSVRLRDRLVQAGIPCRLEVWPDMWHVFQMFPMKKASQAMDSVGRFLLET</sequence>
<accession>A0A0S2W657</accession>
<evidence type="ECO:0000256" key="2">
    <source>
        <dbReference type="ARBA" id="ARBA00022801"/>
    </source>
</evidence>
<reference evidence="7" key="2">
    <citation type="submission" date="2015-04" db="EMBL/GenBank/DDBJ databases">
        <title>A butyrogenic pathway from the amino acid lysine in a human gut commensal.</title>
        <authorList>
            <person name="de Vos W.M."/>
            <person name="Bui N.T.P."/>
            <person name="Plugge C.M."/>
            <person name="Ritari J."/>
        </authorList>
    </citation>
    <scope>NUCLEOTIDE SEQUENCE [LARGE SCALE GENOMIC DNA]</scope>
    <source>
        <strain evidence="7">AF211</strain>
    </source>
</reference>
<dbReference type="PATRIC" id="fig|1297617.4.peg.2153"/>
<evidence type="ECO:0000313" key="6">
    <source>
        <dbReference type="EMBL" id="ALP94480.1"/>
    </source>
</evidence>
<dbReference type="SUPFAM" id="SSF53474">
    <property type="entry name" value="alpha/beta-Hydrolases"/>
    <property type="match status" value="1"/>
</dbReference>
<feature type="compositionally biased region" description="Basic residues" evidence="4">
    <location>
        <begin position="1"/>
        <end position="12"/>
    </location>
</feature>
<keyword evidence="7" id="KW-1185">Reference proteome</keyword>
<feature type="compositionally biased region" description="Basic and acidic residues" evidence="4">
    <location>
        <begin position="15"/>
        <end position="25"/>
    </location>
</feature>
<dbReference type="Pfam" id="PF07859">
    <property type="entry name" value="Abhydrolase_3"/>
    <property type="match status" value="1"/>
</dbReference>
<dbReference type="EMBL" id="CP011307">
    <property type="protein sequence ID" value="ALP94480.1"/>
    <property type="molecule type" value="Genomic_DNA"/>
</dbReference>
<comment type="similarity">
    <text evidence="1">Belongs to the 'GDXG' lipolytic enzyme family.</text>
</comment>
<evidence type="ECO:0000313" key="7">
    <source>
        <dbReference type="Proteomes" id="UP000064844"/>
    </source>
</evidence>
<dbReference type="KEGG" id="ibu:IB211_02089"/>
<dbReference type="PROSITE" id="PS01174">
    <property type="entry name" value="LIPASE_GDXG_SER"/>
    <property type="match status" value="1"/>
</dbReference>
<dbReference type="Gene3D" id="3.40.50.1820">
    <property type="entry name" value="alpha/beta hydrolase"/>
    <property type="match status" value="1"/>
</dbReference>
<evidence type="ECO:0000259" key="5">
    <source>
        <dbReference type="Pfam" id="PF07859"/>
    </source>
</evidence>
<dbReference type="PANTHER" id="PTHR48081">
    <property type="entry name" value="AB HYDROLASE SUPERFAMILY PROTEIN C4A8.06C"/>
    <property type="match status" value="1"/>
</dbReference>